<reference evidence="4" key="1">
    <citation type="submission" date="2025-08" db="UniProtKB">
        <authorList>
            <consortium name="RefSeq"/>
        </authorList>
    </citation>
    <scope>IDENTIFICATION</scope>
    <source>
        <tissue evidence="4">Whole insect</tissue>
    </source>
</reference>
<dbReference type="RefSeq" id="XP_028143515.1">
    <property type="nucleotide sequence ID" value="XM_028287714.1"/>
</dbReference>
<evidence type="ECO:0000313" key="4">
    <source>
        <dbReference type="RefSeq" id="XP_028143515.1"/>
    </source>
</evidence>
<evidence type="ECO:0000256" key="2">
    <source>
        <dbReference type="SAM" id="SignalP"/>
    </source>
</evidence>
<feature type="signal peptide" evidence="2">
    <location>
        <begin position="1"/>
        <end position="20"/>
    </location>
</feature>
<feature type="domain" description="C-type lectin" evidence="3">
    <location>
        <begin position="92"/>
        <end position="140"/>
    </location>
</feature>
<proteinExistence type="predicted"/>
<dbReference type="Gene3D" id="3.10.100.10">
    <property type="entry name" value="Mannose-Binding Protein A, subunit A"/>
    <property type="match status" value="1"/>
</dbReference>
<dbReference type="PROSITE" id="PS50041">
    <property type="entry name" value="C_TYPE_LECTIN_2"/>
    <property type="match status" value="1"/>
</dbReference>
<dbReference type="AlphaFoldDB" id="A0A6P7GI95"/>
<dbReference type="InterPro" id="IPR001304">
    <property type="entry name" value="C-type_lectin-like"/>
</dbReference>
<organism evidence="4">
    <name type="scientific">Diabrotica virgifera virgifera</name>
    <name type="common">western corn rootworm</name>
    <dbReference type="NCBI Taxonomy" id="50390"/>
    <lineage>
        <taxon>Eukaryota</taxon>
        <taxon>Metazoa</taxon>
        <taxon>Ecdysozoa</taxon>
        <taxon>Arthropoda</taxon>
        <taxon>Hexapoda</taxon>
        <taxon>Insecta</taxon>
        <taxon>Pterygota</taxon>
        <taxon>Neoptera</taxon>
        <taxon>Endopterygota</taxon>
        <taxon>Coleoptera</taxon>
        <taxon>Polyphaga</taxon>
        <taxon>Cucujiformia</taxon>
        <taxon>Chrysomeloidea</taxon>
        <taxon>Chrysomelidae</taxon>
        <taxon>Galerucinae</taxon>
        <taxon>Diabroticina</taxon>
        <taxon>Diabroticites</taxon>
        <taxon>Diabrotica</taxon>
    </lineage>
</organism>
<dbReference type="Pfam" id="PF00059">
    <property type="entry name" value="Lectin_C"/>
    <property type="match status" value="1"/>
</dbReference>
<keyword evidence="1" id="KW-1015">Disulfide bond</keyword>
<name>A0A6P7GI95_DIAVI</name>
<dbReference type="InterPro" id="IPR018378">
    <property type="entry name" value="C-type_lectin_CS"/>
</dbReference>
<dbReference type="InParanoid" id="A0A6P7GI95"/>
<feature type="chain" id="PRO_5027849902" evidence="2">
    <location>
        <begin position="21"/>
        <end position="174"/>
    </location>
</feature>
<gene>
    <name evidence="4" type="primary">LOC114337306</name>
</gene>
<dbReference type="InterPro" id="IPR016186">
    <property type="entry name" value="C-type_lectin-like/link_sf"/>
</dbReference>
<evidence type="ECO:0000256" key="1">
    <source>
        <dbReference type="ARBA" id="ARBA00023157"/>
    </source>
</evidence>
<dbReference type="InterPro" id="IPR016187">
    <property type="entry name" value="CTDL_fold"/>
</dbReference>
<keyword evidence="2" id="KW-0732">Signal</keyword>
<sequence length="174" mass="20063">MTSKSLIVLSLYLILQSSYGDDATKGVQETFGLTQPIPTLKLYRLGQKSYYLGNIFKKIIEITFILITDTSGEYIFTSFTRIPDGENYVSLTSGKTLTYFNWHEGQPNGGTEECIGLYLEKSEVQWHDVSCWSKYYFICEVVWTNREQELLELLNNTLQQQIGIVDNIRKFLLV</sequence>
<accession>A0A6P7GI95</accession>
<dbReference type="SUPFAM" id="SSF56436">
    <property type="entry name" value="C-type lectin-like"/>
    <property type="match status" value="1"/>
</dbReference>
<protein>
    <submittedName>
        <fullName evidence="4">Uncharacterized protein LOC114337306</fullName>
    </submittedName>
</protein>
<evidence type="ECO:0000259" key="3">
    <source>
        <dbReference type="PROSITE" id="PS50041"/>
    </source>
</evidence>
<dbReference type="PROSITE" id="PS00615">
    <property type="entry name" value="C_TYPE_LECTIN_1"/>
    <property type="match status" value="1"/>
</dbReference>